<keyword evidence="3" id="KW-1185">Reference proteome</keyword>
<evidence type="ECO:0000256" key="1">
    <source>
        <dbReference type="SAM" id="MobiDB-lite"/>
    </source>
</evidence>
<protein>
    <submittedName>
        <fullName evidence="2">Uncharacterized protein</fullName>
    </submittedName>
</protein>
<dbReference type="AlphaFoldDB" id="A0A6A7A709"/>
<name>A0A6A7A709_9PLEO</name>
<feature type="compositionally biased region" description="Polar residues" evidence="1">
    <location>
        <begin position="1"/>
        <end position="11"/>
    </location>
</feature>
<dbReference type="EMBL" id="MU006221">
    <property type="protein sequence ID" value="KAF2829062.1"/>
    <property type="molecule type" value="Genomic_DNA"/>
</dbReference>
<feature type="compositionally biased region" description="Polar residues" evidence="1">
    <location>
        <begin position="56"/>
        <end position="79"/>
    </location>
</feature>
<feature type="region of interest" description="Disordered" evidence="1">
    <location>
        <begin position="1"/>
        <end position="26"/>
    </location>
</feature>
<proteinExistence type="predicted"/>
<sequence length="220" mass="23281">MRNDRTSTLPGQDTPAPPRKPQALSFGPISTVQIDPVAPLVSHPIANKPIATATTAQISGNGGTSSDTTVLRSNSSTPLSDGAARSYHTWKAAVESAHLQDTPNTSPISPRNNTKATPTLTYAAALIGDAKTAAQNIKPSTMTTLVPAVPLIKFAPRSDATKEIVKVSQPPASRIRDAPSAKERMANFLDRTFPGPPLEPAQNKMFEEWLKSNGISLAKP</sequence>
<evidence type="ECO:0000313" key="3">
    <source>
        <dbReference type="Proteomes" id="UP000799424"/>
    </source>
</evidence>
<accession>A0A6A7A709</accession>
<gene>
    <name evidence="2" type="ORF">CC86DRAFT_403713</name>
</gene>
<dbReference type="Proteomes" id="UP000799424">
    <property type="component" value="Unassembled WGS sequence"/>
</dbReference>
<evidence type="ECO:0000313" key="2">
    <source>
        <dbReference type="EMBL" id="KAF2829062.1"/>
    </source>
</evidence>
<organism evidence="2 3">
    <name type="scientific">Ophiobolus disseminans</name>
    <dbReference type="NCBI Taxonomy" id="1469910"/>
    <lineage>
        <taxon>Eukaryota</taxon>
        <taxon>Fungi</taxon>
        <taxon>Dikarya</taxon>
        <taxon>Ascomycota</taxon>
        <taxon>Pezizomycotina</taxon>
        <taxon>Dothideomycetes</taxon>
        <taxon>Pleosporomycetidae</taxon>
        <taxon>Pleosporales</taxon>
        <taxon>Pleosporineae</taxon>
        <taxon>Phaeosphaeriaceae</taxon>
        <taxon>Ophiobolus</taxon>
    </lineage>
</organism>
<feature type="region of interest" description="Disordered" evidence="1">
    <location>
        <begin position="56"/>
        <end position="82"/>
    </location>
</feature>
<reference evidence="2" key="1">
    <citation type="journal article" date="2020" name="Stud. Mycol.">
        <title>101 Dothideomycetes genomes: a test case for predicting lifestyles and emergence of pathogens.</title>
        <authorList>
            <person name="Haridas S."/>
            <person name="Albert R."/>
            <person name="Binder M."/>
            <person name="Bloem J."/>
            <person name="Labutti K."/>
            <person name="Salamov A."/>
            <person name="Andreopoulos B."/>
            <person name="Baker S."/>
            <person name="Barry K."/>
            <person name="Bills G."/>
            <person name="Bluhm B."/>
            <person name="Cannon C."/>
            <person name="Castanera R."/>
            <person name="Culley D."/>
            <person name="Daum C."/>
            <person name="Ezra D."/>
            <person name="Gonzalez J."/>
            <person name="Henrissat B."/>
            <person name="Kuo A."/>
            <person name="Liang C."/>
            <person name="Lipzen A."/>
            <person name="Lutzoni F."/>
            <person name="Magnuson J."/>
            <person name="Mondo S."/>
            <person name="Nolan M."/>
            <person name="Ohm R."/>
            <person name="Pangilinan J."/>
            <person name="Park H.-J."/>
            <person name="Ramirez L."/>
            <person name="Alfaro M."/>
            <person name="Sun H."/>
            <person name="Tritt A."/>
            <person name="Yoshinaga Y."/>
            <person name="Zwiers L.-H."/>
            <person name="Turgeon B."/>
            <person name="Goodwin S."/>
            <person name="Spatafora J."/>
            <person name="Crous P."/>
            <person name="Grigoriev I."/>
        </authorList>
    </citation>
    <scope>NUCLEOTIDE SEQUENCE</scope>
    <source>
        <strain evidence="2">CBS 113818</strain>
    </source>
</reference>